<dbReference type="Proteomes" id="UP000078113">
    <property type="component" value="Unassembled WGS sequence"/>
</dbReference>
<evidence type="ECO:0000313" key="3">
    <source>
        <dbReference type="EMBL" id="KAE8268744.1"/>
    </source>
</evidence>
<feature type="compositionally biased region" description="Basic residues" evidence="1">
    <location>
        <begin position="171"/>
        <end position="182"/>
    </location>
</feature>
<reference evidence="3" key="1">
    <citation type="submission" date="2016-04" db="EMBL/GenBank/DDBJ databases">
        <authorList>
            <person name="Nguyen H.D."/>
            <person name="Samba Siva P."/>
            <person name="Cullis J."/>
            <person name="Levesque C.A."/>
            <person name="Hambleton S."/>
        </authorList>
    </citation>
    <scope>NUCLEOTIDE SEQUENCE</scope>
    <source>
        <strain evidence="3">DAOMC 236422</strain>
    </source>
</reference>
<feature type="region of interest" description="Disordered" evidence="1">
    <location>
        <begin position="1045"/>
        <end position="1064"/>
    </location>
</feature>
<feature type="region of interest" description="Disordered" evidence="1">
    <location>
        <begin position="151"/>
        <end position="182"/>
    </location>
</feature>
<keyword evidence="4" id="KW-1185">Reference proteome</keyword>
<accession>A0A8X7N8M3</accession>
<feature type="compositionally biased region" description="Pro residues" evidence="1">
    <location>
        <begin position="784"/>
        <end position="793"/>
    </location>
</feature>
<dbReference type="EMBL" id="LWDG02000131">
    <property type="protein sequence ID" value="KAE8268744.1"/>
    <property type="molecule type" value="Genomic_DNA"/>
</dbReference>
<evidence type="ECO:0000313" key="4">
    <source>
        <dbReference type="Proteomes" id="UP000078113"/>
    </source>
</evidence>
<feature type="compositionally biased region" description="Acidic residues" evidence="1">
    <location>
        <begin position="151"/>
        <end position="163"/>
    </location>
</feature>
<dbReference type="Pfam" id="PF20231">
    <property type="entry name" value="DUF6589"/>
    <property type="match status" value="1"/>
</dbReference>
<protein>
    <recommendedName>
        <fullName evidence="2">DUF6589 domain-containing protein</fullName>
    </recommendedName>
</protein>
<dbReference type="InterPro" id="IPR046496">
    <property type="entry name" value="DUF6589"/>
</dbReference>
<feature type="compositionally biased region" description="Acidic residues" evidence="1">
    <location>
        <begin position="360"/>
        <end position="371"/>
    </location>
</feature>
<gene>
    <name evidence="3" type="ORF">A4X09_0g3592</name>
</gene>
<feature type="region of interest" description="Disordered" evidence="1">
    <location>
        <begin position="778"/>
        <end position="823"/>
    </location>
</feature>
<feature type="region of interest" description="Disordered" evidence="1">
    <location>
        <begin position="112"/>
        <end position="138"/>
    </location>
</feature>
<organism evidence="3 4">
    <name type="scientific">Tilletia walkeri</name>
    <dbReference type="NCBI Taxonomy" id="117179"/>
    <lineage>
        <taxon>Eukaryota</taxon>
        <taxon>Fungi</taxon>
        <taxon>Dikarya</taxon>
        <taxon>Basidiomycota</taxon>
        <taxon>Ustilaginomycotina</taxon>
        <taxon>Exobasidiomycetes</taxon>
        <taxon>Tilletiales</taxon>
        <taxon>Tilletiaceae</taxon>
        <taxon>Tilletia</taxon>
    </lineage>
</organism>
<dbReference type="AlphaFoldDB" id="A0A8X7N8M3"/>
<feature type="compositionally biased region" description="Low complexity" evidence="1">
    <location>
        <begin position="794"/>
        <end position="804"/>
    </location>
</feature>
<feature type="compositionally biased region" description="Polar residues" evidence="1">
    <location>
        <begin position="117"/>
        <end position="128"/>
    </location>
</feature>
<proteinExistence type="predicted"/>
<name>A0A8X7N8M3_9BASI</name>
<feature type="region of interest" description="Disordered" evidence="1">
    <location>
        <begin position="335"/>
        <end position="373"/>
    </location>
</feature>
<evidence type="ECO:0000259" key="2">
    <source>
        <dbReference type="Pfam" id="PF20231"/>
    </source>
</evidence>
<sequence>MSAIKASNFGLCHVSPNSGKEGSPVLLHEWGSALDSKLAHGDLTPDSSNDVDWPPASWTMYRELVPGPYLMKLAEAATVHHSVGLGTLLGRWIPSLTTSAVLTPPSALHSELFRGVPSSSPLRNTSPPQHGPSGDDFGLVDELELEDIDNCSEDSDDEEDGSDDVPARLRASSKNRSKIRKRRDVTMSERDIIDLLRFLKARNLGLTAVANLFLLPKKAPPARSEYGSIGHSSQPSALSSDPYWLHCRIAQLYGTDFPRHVADRWSGIDDYAVDRACNLVRKESKTLVKDKYLKGPNAKNIRSEDLSSFEFNHGCNIMSRVGPASTRILHAMAGDKSIRHSQDQDRPPPRKKSRLFDTQELGDDMLSDDDDDGKKDGKLWVKGGSRSKSNLAFTAHFMLLFAFSQHCNRYQQSIGAVLFGARVPKRPMELLSRAGICVSVKTIAQEVSSLAKDSLRITRELLQDPSVVVSLSIDNLNWLSTVRDKTSTSRNTMMAAVAGNFYVIDGSVRYSAQPKCSTTLFSLIFGNDFHIPSSQSRPISPLNEEGRPIAMDRKLLDEARRSIMRDNVFDAGDFVLGSSDQRHLIEATVSHALRSWIDLHPECAELANMLPQPPQIFPLEPKATTVRPLPVYDEDEGSIAGNIRVLDNICDDFQLSEQWLSEHIVPAIGDAFTATLQRKAIDRRADDRSPTPERHRIKYLKPWAAFFHFQYAYQKFLIDIHSGTASAMDLLSFRRVSSKAGFKNLTTGNIDFHDVDAFCHTYFAAISEVVITTKLRAAGHGRKPPPPTSPPSSPTSGPSAQPTPAENDASTSTDTASPAPHHGIDMYATQQTEAGNETQPNAFDPDATLQAEVSGDEDDPEDDPDATLCDDSAREAICHDPVIAREQTLAMPEGGAREDAREDNEFEDLEWDDLRSAASTAIQDIMRGGIGSLCEGVDANSFGRLRWKKRAGNFWSVQIVAYTATGHCIEGVLRYPEDFRFIDDDTEEGLILRSLATTDISSTITENPRLHDHDCLGRIRWSPPGSSFALQDCGFRIIPPPLDYPTDSTDVGSHPQRVGSAHTK</sequence>
<evidence type="ECO:0000256" key="1">
    <source>
        <dbReference type="SAM" id="MobiDB-lite"/>
    </source>
</evidence>
<comment type="caution">
    <text evidence="3">The sequence shown here is derived from an EMBL/GenBank/DDBJ whole genome shotgun (WGS) entry which is preliminary data.</text>
</comment>
<feature type="compositionally biased region" description="Basic and acidic residues" evidence="1">
    <location>
        <begin position="336"/>
        <end position="348"/>
    </location>
</feature>
<reference evidence="3" key="2">
    <citation type="journal article" date="2019" name="IMA Fungus">
        <title>Genome sequencing and comparison of five Tilletia species to identify candidate genes for the detection of regulated species infecting wheat.</title>
        <authorList>
            <person name="Nguyen H.D.T."/>
            <person name="Sultana T."/>
            <person name="Kesanakurti P."/>
            <person name="Hambleton S."/>
        </authorList>
    </citation>
    <scope>NUCLEOTIDE SEQUENCE</scope>
    <source>
        <strain evidence="3">DAOMC 236422</strain>
    </source>
</reference>
<feature type="domain" description="DUF6589" evidence="2">
    <location>
        <begin position="572"/>
        <end position="765"/>
    </location>
</feature>